<evidence type="ECO:0000256" key="1">
    <source>
        <dbReference type="ARBA" id="ARBA00004571"/>
    </source>
</evidence>
<keyword evidence="6 7" id="KW-0998">Cell outer membrane</keyword>
<keyword evidence="4 7" id="KW-0812">Transmembrane</keyword>
<evidence type="ECO:0000256" key="2">
    <source>
        <dbReference type="ARBA" id="ARBA00022448"/>
    </source>
</evidence>
<evidence type="ECO:0000256" key="3">
    <source>
        <dbReference type="ARBA" id="ARBA00022452"/>
    </source>
</evidence>
<evidence type="ECO:0000256" key="8">
    <source>
        <dbReference type="SAM" id="MobiDB-lite"/>
    </source>
</evidence>
<feature type="domain" description="Outer membrane protein beta-barrel" evidence="10">
    <location>
        <begin position="409"/>
        <end position="802"/>
    </location>
</feature>
<accession>A0ABM7VMN8</accession>
<dbReference type="InterPro" id="IPR039426">
    <property type="entry name" value="TonB-dep_rcpt-like"/>
</dbReference>
<dbReference type="Pfam" id="PF07715">
    <property type="entry name" value="Plug"/>
    <property type="match status" value="1"/>
</dbReference>
<comment type="subcellular location">
    <subcellularLocation>
        <location evidence="1 7">Cell outer membrane</location>
        <topology evidence="1 7">Multi-pass membrane protein</topology>
    </subcellularLocation>
</comment>
<keyword evidence="12" id="KW-1185">Reference proteome</keyword>
<dbReference type="InterPro" id="IPR041700">
    <property type="entry name" value="OMP_b-brl_3"/>
</dbReference>
<feature type="compositionally biased region" description="Basic residues" evidence="8">
    <location>
        <begin position="807"/>
        <end position="816"/>
    </location>
</feature>
<evidence type="ECO:0000259" key="10">
    <source>
        <dbReference type="Pfam" id="PF14905"/>
    </source>
</evidence>
<dbReference type="PROSITE" id="PS52016">
    <property type="entry name" value="TONB_DEPENDENT_REC_3"/>
    <property type="match status" value="1"/>
</dbReference>
<evidence type="ECO:0000256" key="5">
    <source>
        <dbReference type="ARBA" id="ARBA00023136"/>
    </source>
</evidence>
<dbReference type="Proteomes" id="UP001354989">
    <property type="component" value="Plasmid pPP7"/>
</dbReference>
<keyword evidence="3 7" id="KW-1134">Transmembrane beta strand</keyword>
<evidence type="ECO:0000259" key="9">
    <source>
        <dbReference type="Pfam" id="PF07715"/>
    </source>
</evidence>
<dbReference type="PANTHER" id="PTHR40980">
    <property type="entry name" value="PLUG DOMAIN-CONTAINING PROTEIN"/>
    <property type="match status" value="1"/>
</dbReference>
<dbReference type="SUPFAM" id="SSF56935">
    <property type="entry name" value="Porins"/>
    <property type="match status" value="1"/>
</dbReference>
<evidence type="ECO:0000313" key="11">
    <source>
        <dbReference type="EMBL" id="BDD02245.1"/>
    </source>
</evidence>
<reference evidence="11 12" key="1">
    <citation type="submission" date="2021-12" db="EMBL/GenBank/DDBJ databases">
        <title>Genome sequencing of bacteria with rrn-lacking chromosome and rrn-plasmid.</title>
        <authorList>
            <person name="Anda M."/>
            <person name="Iwasaki W."/>
        </authorList>
    </citation>
    <scope>NUCLEOTIDE SEQUENCE [LARGE SCALE GENOMIC DNA]</scope>
    <source>
        <strain evidence="11 12">NBRC 101262</strain>
        <plasmid evidence="11 12">pPP7</plasmid>
    </source>
</reference>
<evidence type="ECO:0000256" key="6">
    <source>
        <dbReference type="ARBA" id="ARBA00023237"/>
    </source>
</evidence>
<dbReference type="InterPro" id="IPR037066">
    <property type="entry name" value="Plug_dom_sf"/>
</dbReference>
<dbReference type="InterPro" id="IPR012910">
    <property type="entry name" value="Plug_dom"/>
</dbReference>
<dbReference type="EMBL" id="AP025299">
    <property type="protein sequence ID" value="BDD02245.1"/>
    <property type="molecule type" value="Genomic_DNA"/>
</dbReference>
<organism evidence="11 12">
    <name type="scientific">Persicobacter psychrovividus</name>
    <dbReference type="NCBI Taxonomy" id="387638"/>
    <lineage>
        <taxon>Bacteria</taxon>
        <taxon>Pseudomonadati</taxon>
        <taxon>Bacteroidota</taxon>
        <taxon>Cytophagia</taxon>
        <taxon>Cytophagales</taxon>
        <taxon>Persicobacteraceae</taxon>
        <taxon>Persicobacter</taxon>
    </lineage>
</organism>
<dbReference type="InterPro" id="IPR013784">
    <property type="entry name" value="Carb-bd-like_fold"/>
</dbReference>
<dbReference type="PANTHER" id="PTHR40980:SF4">
    <property type="entry name" value="TONB-DEPENDENT RECEPTOR-LIKE BETA-BARREL DOMAIN-CONTAINING PROTEIN"/>
    <property type="match status" value="1"/>
</dbReference>
<sequence>MHNSKFISVNRYFLSLLILWSVVSGYHDLYAQAPGGKNGRQLPPISERPKIGTLSGTVVSPEGAPLPFATISLFDAQNIDQLVDGTIADDKGKFLMTNIPAGIFKVKIQSMGFEEMMLDHPVKFFPKSSPEVKLGMVKLKEAVKELDGVTVEAEKELFVQSIDRQTYAVGSDLSAEGGVAQDVLQNIPMVEIDNDGNISLRGSENVRILINGKPSDLMGSDPATLMEQIPSNLIDKVEVITNPSVKFSPEGSAGIINVVLKKDKKGGAYGGVTASAGSYDNYGLSVNGNSYKGGLSLTGSYSFRQRNRLMDQTVDRVNLGAAGDTTSFLHQFANNNRGMKSHMFNLGAEYSFGKNVLGVSGGLNFSDRPSTNVLSSTVTDINGQQSSSNQVSTTDNNGLTTNLGLDYERKFDQAGRSLKATLSYSSTNETQHAYFGVRERNDLDIARENVNFQLDYVHPISSKWNAEMGWQSTYIENNQLTSVFTASGDSLAADPNRSNRFIYSEQINSIYGVMNGKLTDKWRMQAGLRVEQAHISADQVLESGTDKYPNDYFAFYPSIHMDYKLSEKNQLKASYSRRVSRPRGRQLNPFEDRSNELVIRKGNPTLSPSFTDSYEAGFTHQMNWGTLSSVAYYRHATNEISRITYREGDAVYNTYGNLATSQNAGIDVNLMARPTEWWRLMLGGSAYYQYMDPKSDSTLTIVEGMVYALNINSTFNLWKGASLQAMARYSSGREITNGERSHFLFSNVALKQKMLDGKLSATLKVNDPFDLMKFTISTWDPMYYQDMELNMLAQTVNLSLSYNFGKSNKKTSRKRQGNGESSGGGMEMDY</sequence>
<keyword evidence="5 7" id="KW-0472">Membrane</keyword>
<name>A0ABM7VMN8_9BACT</name>
<geneLocation type="plasmid" evidence="11 12">
    <name>pPP7</name>
</geneLocation>
<dbReference type="Gene3D" id="2.40.170.20">
    <property type="entry name" value="TonB-dependent receptor, beta-barrel domain"/>
    <property type="match status" value="1"/>
</dbReference>
<dbReference type="Pfam" id="PF14905">
    <property type="entry name" value="OMP_b-brl_3"/>
    <property type="match status" value="1"/>
</dbReference>
<comment type="similarity">
    <text evidence="7">Belongs to the TonB-dependent receptor family.</text>
</comment>
<dbReference type="InterPro" id="IPR036942">
    <property type="entry name" value="Beta-barrel_TonB_sf"/>
</dbReference>
<dbReference type="SUPFAM" id="SSF49452">
    <property type="entry name" value="Starch-binding domain-like"/>
    <property type="match status" value="1"/>
</dbReference>
<dbReference type="Pfam" id="PF13620">
    <property type="entry name" value="CarboxypepD_reg"/>
    <property type="match status" value="1"/>
</dbReference>
<keyword evidence="2 7" id="KW-0813">Transport</keyword>
<evidence type="ECO:0000256" key="7">
    <source>
        <dbReference type="PROSITE-ProRule" id="PRU01360"/>
    </source>
</evidence>
<feature type="compositionally biased region" description="Gly residues" evidence="8">
    <location>
        <begin position="820"/>
        <end position="830"/>
    </location>
</feature>
<dbReference type="Gene3D" id="2.170.130.10">
    <property type="entry name" value="TonB-dependent receptor, plug domain"/>
    <property type="match status" value="1"/>
</dbReference>
<proteinExistence type="inferred from homology"/>
<feature type="domain" description="TonB-dependent receptor plug" evidence="9">
    <location>
        <begin position="181"/>
        <end position="254"/>
    </location>
</feature>
<feature type="region of interest" description="Disordered" evidence="8">
    <location>
        <begin position="807"/>
        <end position="830"/>
    </location>
</feature>
<keyword evidence="11" id="KW-0675">Receptor</keyword>
<protein>
    <submittedName>
        <fullName evidence="11">TonB-dependent receptor</fullName>
    </submittedName>
</protein>
<gene>
    <name evidence="11" type="ORF">PEPS_45250</name>
</gene>
<keyword evidence="11" id="KW-0614">Plasmid</keyword>
<evidence type="ECO:0000313" key="12">
    <source>
        <dbReference type="Proteomes" id="UP001354989"/>
    </source>
</evidence>
<evidence type="ECO:0000256" key="4">
    <source>
        <dbReference type="ARBA" id="ARBA00022692"/>
    </source>
</evidence>